<evidence type="ECO:0000256" key="3">
    <source>
        <dbReference type="ARBA" id="ARBA00023002"/>
    </source>
</evidence>
<dbReference type="AlphaFoldDB" id="A0A4Q8ABC5"/>
<evidence type="ECO:0000259" key="6">
    <source>
        <dbReference type="PROSITE" id="PS51352"/>
    </source>
</evidence>
<accession>A0A4Q8ABC5</accession>
<name>A0A4Q8ABC5_9MICC</name>
<dbReference type="Proteomes" id="UP000292685">
    <property type="component" value="Unassembled WGS sequence"/>
</dbReference>
<keyword evidence="1" id="KW-0575">Peroxidase</keyword>
<dbReference type="RefSeq" id="WP_130449798.1">
    <property type="nucleotide sequence ID" value="NZ_SHLA01000001.1"/>
</dbReference>
<dbReference type="Pfam" id="PF00578">
    <property type="entry name" value="AhpC-TSA"/>
    <property type="match status" value="1"/>
</dbReference>
<comment type="caution">
    <text evidence="7">The sequence shown here is derived from an EMBL/GenBank/DDBJ whole genome shotgun (WGS) entry which is preliminary data.</text>
</comment>
<dbReference type="SUPFAM" id="SSF52833">
    <property type="entry name" value="Thioredoxin-like"/>
    <property type="match status" value="1"/>
</dbReference>
<gene>
    <name evidence="7" type="ORF">EV380_1031</name>
</gene>
<dbReference type="PANTHER" id="PTHR43110">
    <property type="entry name" value="THIOL PEROXIDASE"/>
    <property type="match status" value="1"/>
</dbReference>
<dbReference type="Gene3D" id="3.40.30.10">
    <property type="entry name" value="Glutaredoxin"/>
    <property type="match status" value="1"/>
</dbReference>
<evidence type="ECO:0000256" key="2">
    <source>
        <dbReference type="ARBA" id="ARBA00022862"/>
    </source>
</evidence>
<dbReference type="InterPro" id="IPR050455">
    <property type="entry name" value="Tpx_Peroxidase_subfamily"/>
</dbReference>
<dbReference type="OrthoDB" id="9812811at2"/>
<dbReference type="InterPro" id="IPR013766">
    <property type="entry name" value="Thioredoxin_domain"/>
</dbReference>
<protein>
    <submittedName>
        <fullName evidence="7">Peroxiredoxin</fullName>
    </submittedName>
</protein>
<evidence type="ECO:0000256" key="5">
    <source>
        <dbReference type="PIRSR" id="PIRSR000239-1"/>
    </source>
</evidence>
<keyword evidence="8" id="KW-1185">Reference proteome</keyword>
<dbReference type="PROSITE" id="PS51352">
    <property type="entry name" value="THIOREDOXIN_2"/>
    <property type="match status" value="1"/>
</dbReference>
<evidence type="ECO:0000313" key="8">
    <source>
        <dbReference type="Proteomes" id="UP000292685"/>
    </source>
</evidence>
<feature type="domain" description="Thioredoxin" evidence="6">
    <location>
        <begin position="4"/>
        <end position="151"/>
    </location>
</feature>
<evidence type="ECO:0000313" key="7">
    <source>
        <dbReference type="EMBL" id="RZU61460.1"/>
    </source>
</evidence>
<dbReference type="InterPro" id="IPR024706">
    <property type="entry name" value="Peroxiredoxin_AhpC-typ"/>
</dbReference>
<dbReference type="GO" id="GO:0004601">
    <property type="term" value="F:peroxidase activity"/>
    <property type="evidence" value="ECO:0007669"/>
    <property type="project" value="UniProtKB-KW"/>
</dbReference>
<keyword evidence="4" id="KW-0676">Redox-active center</keyword>
<evidence type="ECO:0000256" key="4">
    <source>
        <dbReference type="ARBA" id="ARBA00023284"/>
    </source>
</evidence>
<dbReference type="InterPro" id="IPR036249">
    <property type="entry name" value="Thioredoxin-like_sf"/>
</dbReference>
<organism evidence="7 8">
    <name type="scientific">Zhihengliuella halotolerans</name>
    <dbReference type="NCBI Taxonomy" id="370736"/>
    <lineage>
        <taxon>Bacteria</taxon>
        <taxon>Bacillati</taxon>
        <taxon>Actinomycetota</taxon>
        <taxon>Actinomycetes</taxon>
        <taxon>Micrococcales</taxon>
        <taxon>Micrococcaceae</taxon>
        <taxon>Zhihengliuella</taxon>
    </lineage>
</organism>
<feature type="active site" description="Cysteine sulfenic acid (-SOH) intermediate; for peroxidase activity" evidence="5">
    <location>
        <position position="45"/>
    </location>
</feature>
<evidence type="ECO:0000256" key="1">
    <source>
        <dbReference type="ARBA" id="ARBA00022559"/>
    </source>
</evidence>
<dbReference type="PANTHER" id="PTHR43110:SF1">
    <property type="entry name" value="THIOL PEROXIDASE"/>
    <property type="match status" value="1"/>
</dbReference>
<keyword evidence="3" id="KW-0560">Oxidoreductase</keyword>
<dbReference type="PIRSF" id="PIRSF000239">
    <property type="entry name" value="AHPC"/>
    <property type="match status" value="1"/>
</dbReference>
<dbReference type="InterPro" id="IPR000866">
    <property type="entry name" value="AhpC/TSA"/>
</dbReference>
<dbReference type="EMBL" id="SHLA01000001">
    <property type="protein sequence ID" value="RZU61460.1"/>
    <property type="molecule type" value="Genomic_DNA"/>
</dbReference>
<sequence>MKLLVPGTRVPDFELTTTHGERMTSAEMPASYLLVFYPFAFSRVCTAELRELQEHLADMHDRDVEIFGVSVDHKFALRAYAEQEGLEFALLADFWPHGATAQQFGCFDADAGRALRATYLVRKGRIVDAFSSAAGEARPWSRYEQALERAA</sequence>
<keyword evidence="2" id="KW-0049">Antioxidant</keyword>
<reference evidence="7 8" key="1">
    <citation type="submission" date="2019-02" db="EMBL/GenBank/DDBJ databases">
        <title>Sequencing the genomes of 1000 actinobacteria strains.</title>
        <authorList>
            <person name="Klenk H.-P."/>
        </authorList>
    </citation>
    <scope>NUCLEOTIDE SEQUENCE [LARGE SCALE GENOMIC DNA]</scope>
    <source>
        <strain evidence="7 8">DSM 17364</strain>
    </source>
</reference>
<proteinExistence type="predicted"/>